<evidence type="ECO:0008006" key="3">
    <source>
        <dbReference type="Google" id="ProtNLM"/>
    </source>
</evidence>
<evidence type="ECO:0000313" key="2">
    <source>
        <dbReference type="Proteomes" id="UP000640489"/>
    </source>
</evidence>
<name>A0A930YFD1_9ACTN</name>
<sequence length="248" mass="28368">MPLTMHTAADRPDLWERGIPSESVWPEYNLHGDVLNQWWGRLDVDFPEFQFVLHEDTSDEVVAEGHTAPLWWDGVDHTLPDGIDAAMEQIFVRPGGERANTLCALAAETPREGRARGLAEQLLRAMRTIGERHGLTHFIAPVRPSAKEHYPLSPIDSYVRWRREDGQLFDPWMRIHERLGARVSTSLPQSLRITGTVEEWESWTAMAFPETGDYVFPEGLAPVHIDRSSDQGLYWEPNVWMVHPDLEA</sequence>
<protein>
    <recommendedName>
        <fullName evidence="3">N-acetyltransferase</fullName>
    </recommendedName>
</protein>
<evidence type="ECO:0000313" key="1">
    <source>
        <dbReference type="EMBL" id="MBF4764683.1"/>
    </source>
</evidence>
<comment type="caution">
    <text evidence="1">The sequence shown here is derived from an EMBL/GenBank/DDBJ whole genome shotgun (WGS) entry which is preliminary data.</text>
</comment>
<dbReference type="AlphaFoldDB" id="A0A930YFD1"/>
<organism evidence="1 2">
    <name type="scientific">Nocardioides islandensis</name>
    <dbReference type="NCBI Taxonomy" id="433663"/>
    <lineage>
        <taxon>Bacteria</taxon>
        <taxon>Bacillati</taxon>
        <taxon>Actinomycetota</taxon>
        <taxon>Actinomycetes</taxon>
        <taxon>Propionibacteriales</taxon>
        <taxon>Nocardioidaceae</taxon>
        <taxon>Nocardioides</taxon>
    </lineage>
</organism>
<accession>A0A930YFD1</accession>
<dbReference type="Proteomes" id="UP000640489">
    <property type="component" value="Unassembled WGS sequence"/>
</dbReference>
<reference evidence="1" key="1">
    <citation type="submission" date="2020-11" db="EMBL/GenBank/DDBJ databases">
        <title>Nocardioides sp. nov., isolated from Soil of Cynanchum wilfordii Hemsley rhizosphere.</title>
        <authorList>
            <person name="Lee J.-S."/>
            <person name="Suh M.K."/>
            <person name="Kim J.-S."/>
        </authorList>
    </citation>
    <scope>NUCLEOTIDE SEQUENCE</scope>
    <source>
        <strain evidence="1">KCTC 19275</strain>
    </source>
</reference>
<proteinExistence type="predicted"/>
<keyword evidence="2" id="KW-1185">Reference proteome</keyword>
<dbReference type="Gene3D" id="3.40.630.30">
    <property type="match status" value="1"/>
</dbReference>
<dbReference type="RefSeq" id="WP_194707866.1">
    <property type="nucleotide sequence ID" value="NZ_JADKPN010000010.1"/>
</dbReference>
<dbReference type="EMBL" id="JADKPN010000010">
    <property type="protein sequence ID" value="MBF4764683.1"/>
    <property type="molecule type" value="Genomic_DNA"/>
</dbReference>
<gene>
    <name evidence="1" type="ORF">ISU07_16245</name>
</gene>